<evidence type="ECO:0000256" key="4">
    <source>
        <dbReference type="PROSITE-ProRule" id="PRU00182"/>
    </source>
</evidence>
<evidence type="ECO:0000313" key="8">
    <source>
        <dbReference type="Proteomes" id="UP000319383"/>
    </source>
</evidence>
<dbReference type="AlphaFoldDB" id="A0A517ZKS9"/>
<gene>
    <name evidence="7" type="ORF">Mal52_14960</name>
</gene>
<dbReference type="PROSITE" id="PS01129">
    <property type="entry name" value="PSI_RLU"/>
    <property type="match status" value="1"/>
</dbReference>
<proteinExistence type="inferred from homology"/>
<dbReference type="KEGG" id="sdyn:Mal52_14960"/>
<dbReference type="RefSeq" id="WP_145375028.1">
    <property type="nucleotide sequence ID" value="NZ_CAXBED010000345.1"/>
</dbReference>
<dbReference type="SMART" id="SM00363">
    <property type="entry name" value="S4"/>
    <property type="match status" value="1"/>
</dbReference>
<reference evidence="7 8" key="1">
    <citation type="submission" date="2019-02" db="EMBL/GenBank/DDBJ databases">
        <title>Deep-cultivation of Planctomycetes and their phenomic and genomic characterization uncovers novel biology.</title>
        <authorList>
            <person name="Wiegand S."/>
            <person name="Jogler M."/>
            <person name="Boedeker C."/>
            <person name="Pinto D."/>
            <person name="Vollmers J."/>
            <person name="Rivas-Marin E."/>
            <person name="Kohn T."/>
            <person name="Peeters S.H."/>
            <person name="Heuer A."/>
            <person name="Rast P."/>
            <person name="Oberbeckmann S."/>
            <person name="Bunk B."/>
            <person name="Jeske O."/>
            <person name="Meyerdierks A."/>
            <person name="Storesund J.E."/>
            <person name="Kallscheuer N."/>
            <person name="Luecker S."/>
            <person name="Lage O.M."/>
            <person name="Pohl T."/>
            <person name="Merkel B.J."/>
            <person name="Hornburger P."/>
            <person name="Mueller R.-W."/>
            <person name="Bruemmer F."/>
            <person name="Labrenz M."/>
            <person name="Spormann A.M."/>
            <person name="Op den Camp H."/>
            <person name="Overmann J."/>
            <person name="Amann R."/>
            <person name="Jetten M.S.M."/>
            <person name="Mascher T."/>
            <person name="Medema M.H."/>
            <person name="Devos D.P."/>
            <person name="Kaster A.-K."/>
            <person name="Ovreas L."/>
            <person name="Rohde M."/>
            <person name="Galperin M.Y."/>
            <person name="Jogler C."/>
        </authorList>
    </citation>
    <scope>NUCLEOTIDE SEQUENCE [LARGE SCALE GENOMIC DNA]</scope>
    <source>
        <strain evidence="7 8">Mal52</strain>
    </source>
</reference>
<evidence type="ECO:0000256" key="1">
    <source>
        <dbReference type="ARBA" id="ARBA00010876"/>
    </source>
</evidence>
<dbReference type="NCBIfam" id="TIGR00005">
    <property type="entry name" value="rluA_subfam"/>
    <property type="match status" value="1"/>
</dbReference>
<feature type="domain" description="RNA-binding S4" evidence="6">
    <location>
        <begin position="21"/>
        <end position="83"/>
    </location>
</feature>
<dbReference type="CDD" id="cd02869">
    <property type="entry name" value="PseudoU_synth_RluA_like"/>
    <property type="match status" value="1"/>
</dbReference>
<evidence type="ECO:0000313" key="7">
    <source>
        <dbReference type="EMBL" id="QDU43025.1"/>
    </source>
</evidence>
<dbReference type="GO" id="GO:0120159">
    <property type="term" value="F:rRNA pseudouridine synthase activity"/>
    <property type="evidence" value="ECO:0007669"/>
    <property type="project" value="UniProtKB-ARBA"/>
</dbReference>
<evidence type="ECO:0000256" key="3">
    <source>
        <dbReference type="PIRSR" id="PIRSR606225-1"/>
    </source>
</evidence>
<dbReference type="Pfam" id="PF00849">
    <property type="entry name" value="PseudoU_synth_2"/>
    <property type="match status" value="1"/>
</dbReference>
<accession>A0A517ZKS9</accession>
<comment type="similarity">
    <text evidence="1 5">Belongs to the pseudouridine synthase RluA family.</text>
</comment>
<keyword evidence="4" id="KW-0694">RNA-binding</keyword>
<protein>
    <recommendedName>
        <fullName evidence="5">Pseudouridine synthase</fullName>
        <ecNumber evidence="5">5.4.99.-</ecNumber>
    </recommendedName>
</protein>
<keyword evidence="2 5" id="KW-0413">Isomerase</keyword>
<dbReference type="SUPFAM" id="SSF55174">
    <property type="entry name" value="Alpha-L RNA-binding motif"/>
    <property type="match status" value="1"/>
</dbReference>
<keyword evidence="8" id="KW-1185">Reference proteome</keyword>
<evidence type="ECO:0000256" key="5">
    <source>
        <dbReference type="RuleBase" id="RU362028"/>
    </source>
</evidence>
<dbReference type="SUPFAM" id="SSF55120">
    <property type="entry name" value="Pseudouridine synthase"/>
    <property type="match status" value="1"/>
</dbReference>
<dbReference type="Gene3D" id="3.30.2350.10">
    <property type="entry name" value="Pseudouridine synthase"/>
    <property type="match status" value="1"/>
</dbReference>
<dbReference type="Proteomes" id="UP000319383">
    <property type="component" value="Chromosome"/>
</dbReference>
<comment type="catalytic activity">
    <reaction evidence="5">
        <text>a uridine in RNA = a pseudouridine in RNA</text>
        <dbReference type="Rhea" id="RHEA:48348"/>
        <dbReference type="Rhea" id="RHEA-COMP:12068"/>
        <dbReference type="Rhea" id="RHEA-COMP:12069"/>
        <dbReference type="ChEBI" id="CHEBI:65314"/>
        <dbReference type="ChEBI" id="CHEBI:65315"/>
    </reaction>
</comment>
<organism evidence="7 8">
    <name type="scientific">Symmachiella dynata</name>
    <dbReference type="NCBI Taxonomy" id="2527995"/>
    <lineage>
        <taxon>Bacteria</taxon>
        <taxon>Pseudomonadati</taxon>
        <taxon>Planctomycetota</taxon>
        <taxon>Planctomycetia</taxon>
        <taxon>Planctomycetales</taxon>
        <taxon>Planctomycetaceae</taxon>
        <taxon>Symmachiella</taxon>
    </lineage>
</organism>
<evidence type="ECO:0000259" key="6">
    <source>
        <dbReference type="SMART" id="SM00363"/>
    </source>
</evidence>
<name>A0A517ZKS9_9PLAN</name>
<dbReference type="Pfam" id="PF01479">
    <property type="entry name" value="S4"/>
    <property type="match status" value="1"/>
</dbReference>
<dbReference type="Gene3D" id="3.10.290.10">
    <property type="entry name" value="RNA-binding S4 domain"/>
    <property type="match status" value="1"/>
</dbReference>
<dbReference type="InterPro" id="IPR050188">
    <property type="entry name" value="RluA_PseudoU_synthase"/>
</dbReference>
<dbReference type="InterPro" id="IPR006145">
    <property type="entry name" value="PsdUridine_synth_RsuA/RluA"/>
</dbReference>
<dbReference type="PANTHER" id="PTHR21600">
    <property type="entry name" value="MITOCHONDRIAL RNA PSEUDOURIDINE SYNTHASE"/>
    <property type="match status" value="1"/>
</dbReference>
<dbReference type="GO" id="GO:0000455">
    <property type="term" value="P:enzyme-directed rRNA pseudouridine synthesis"/>
    <property type="evidence" value="ECO:0007669"/>
    <property type="project" value="UniProtKB-ARBA"/>
</dbReference>
<dbReference type="GO" id="GO:0003723">
    <property type="term" value="F:RNA binding"/>
    <property type="evidence" value="ECO:0007669"/>
    <property type="project" value="UniProtKB-KW"/>
</dbReference>
<dbReference type="InterPro" id="IPR020103">
    <property type="entry name" value="PsdUridine_synth_cat_dom_sf"/>
</dbReference>
<dbReference type="InterPro" id="IPR006224">
    <property type="entry name" value="PsdUridine_synth_RluA-like_CS"/>
</dbReference>
<dbReference type="EC" id="5.4.99.-" evidence="5"/>
<dbReference type="CDD" id="cd00165">
    <property type="entry name" value="S4"/>
    <property type="match status" value="1"/>
</dbReference>
<dbReference type="InterPro" id="IPR002942">
    <property type="entry name" value="S4_RNA-bd"/>
</dbReference>
<dbReference type="EMBL" id="CP036276">
    <property type="protein sequence ID" value="QDU43025.1"/>
    <property type="molecule type" value="Genomic_DNA"/>
</dbReference>
<dbReference type="PROSITE" id="PS50889">
    <property type="entry name" value="S4"/>
    <property type="match status" value="1"/>
</dbReference>
<sequence length="346" mass="38849">MNVPESPEPISLAVEDRAHGWRLDHYLTRLYPNFSRSAFQKSISAGTILVNGLEAKPAHRLRVNDILSVQLPTVTDGGIPAENIPLSIIHEDDSLVVINKQAGMIVHPGRGNPHGTLAAALQYHFDSLSDVAGRFRPGIVHRLDRDTSGLLVVAKDNQVHNRLSSQFERREVKKVYHAIVWGEVELDSDYIETHVRVHSKNREKMTICPPGGEAREAVTFYEVIERFRGFTHVRLHPRTGRTHQLRVHMQYLGHSLVADRLYGGHAKLDLERLVTGEKFAAAGYTSEHADDETSSGRRASLISRQALHARRLSFTHPADGQWCEFEAPLPSDMQALLNALHEHRAK</sequence>
<dbReference type="PANTHER" id="PTHR21600:SF44">
    <property type="entry name" value="RIBOSOMAL LARGE SUBUNIT PSEUDOURIDINE SYNTHASE D"/>
    <property type="match status" value="1"/>
</dbReference>
<comment type="function">
    <text evidence="5">Responsible for synthesis of pseudouridine from uracil.</text>
</comment>
<dbReference type="InterPro" id="IPR006225">
    <property type="entry name" value="PsdUridine_synth_RluC/D"/>
</dbReference>
<evidence type="ECO:0000256" key="2">
    <source>
        <dbReference type="ARBA" id="ARBA00023235"/>
    </source>
</evidence>
<dbReference type="InterPro" id="IPR036986">
    <property type="entry name" value="S4_RNA-bd_sf"/>
</dbReference>
<feature type="active site" evidence="3">
    <location>
        <position position="144"/>
    </location>
</feature>